<gene>
    <name evidence="3" type="ORF">DXC51_11590</name>
</gene>
<keyword evidence="4" id="KW-1185">Reference proteome</keyword>
<organism evidence="3 4">
    <name type="scientific">Eisenbergiella massiliensis</name>
    <dbReference type="NCBI Taxonomy" id="1720294"/>
    <lineage>
        <taxon>Bacteria</taxon>
        <taxon>Bacillati</taxon>
        <taxon>Bacillota</taxon>
        <taxon>Clostridia</taxon>
        <taxon>Lachnospirales</taxon>
        <taxon>Lachnospiraceae</taxon>
        <taxon>Eisenbergiella</taxon>
    </lineage>
</organism>
<dbReference type="InterPro" id="IPR029058">
    <property type="entry name" value="AB_hydrolase_fold"/>
</dbReference>
<evidence type="ECO:0000256" key="1">
    <source>
        <dbReference type="ARBA" id="ARBA00022801"/>
    </source>
</evidence>
<dbReference type="Pfam" id="PF20434">
    <property type="entry name" value="BD-FAE"/>
    <property type="match status" value="1"/>
</dbReference>
<proteinExistence type="predicted"/>
<dbReference type="InterPro" id="IPR050300">
    <property type="entry name" value="GDXG_lipolytic_enzyme"/>
</dbReference>
<reference evidence="3" key="1">
    <citation type="submission" date="2018-08" db="EMBL/GenBank/DDBJ databases">
        <title>A genome reference for cultivated species of the human gut microbiota.</title>
        <authorList>
            <person name="Zou Y."/>
            <person name="Xue W."/>
            <person name="Luo G."/>
        </authorList>
    </citation>
    <scope>NUCLEOTIDE SEQUENCE [LARGE SCALE GENOMIC DNA]</scope>
    <source>
        <strain evidence="3">TF05-5AC</strain>
    </source>
</reference>
<dbReference type="Gene3D" id="3.40.50.1820">
    <property type="entry name" value="alpha/beta hydrolase"/>
    <property type="match status" value="1"/>
</dbReference>
<keyword evidence="1 3" id="KW-0378">Hydrolase</keyword>
<dbReference type="PANTHER" id="PTHR48081">
    <property type="entry name" value="AB HYDROLASE SUPERFAMILY PROTEIN C4A8.06C"/>
    <property type="match status" value="1"/>
</dbReference>
<name>A0A3E3I4N4_9FIRM</name>
<dbReference type="GO" id="GO:0016787">
    <property type="term" value="F:hydrolase activity"/>
    <property type="evidence" value="ECO:0007669"/>
    <property type="project" value="UniProtKB-KW"/>
</dbReference>
<dbReference type="Proteomes" id="UP000260812">
    <property type="component" value="Unassembled WGS sequence"/>
</dbReference>
<sequence length="327" mass="36563">MTGGEKMLELKKLFGEETGVSEEFKADWEAEKIDFYEDVAYGMGGEHPMYLDLMIPQEKTEKKRPVIIWVHGGGWSIPELTKKYRPVNALVQACRMGFVCASIEYRLVTEKPFPAPIEDCKCAVRFLKAHAGELGIDPDCIGIWGESAGGQLAALVGASYGNPRLEGNGGWQEYSSEVKAVCDWYCGGDMTHMGAYVCPEVQARAEELGIRLTLMPGQLEKQKDPKSSAQREIFEQMFGVPGSQAPELSMDISPIFYVDQKQPAYLLMHGDSDQAVTPEFSYNYYDALLKYGHDATFVLVPRQGHGFFKGEGYYDIVLNFFKKKLVP</sequence>
<accession>A0A3E3I4N4</accession>
<protein>
    <submittedName>
        <fullName evidence="3">Alpha/beta hydrolase</fullName>
    </submittedName>
</protein>
<dbReference type="EMBL" id="QVLV01000007">
    <property type="protein sequence ID" value="RGE60238.1"/>
    <property type="molecule type" value="Genomic_DNA"/>
</dbReference>
<evidence type="ECO:0000313" key="4">
    <source>
        <dbReference type="Proteomes" id="UP000260812"/>
    </source>
</evidence>
<dbReference type="InterPro" id="IPR049492">
    <property type="entry name" value="BD-FAE-like_dom"/>
</dbReference>
<evidence type="ECO:0000313" key="3">
    <source>
        <dbReference type="EMBL" id="RGE60238.1"/>
    </source>
</evidence>
<dbReference type="PANTHER" id="PTHR48081:SF13">
    <property type="entry name" value="ALPHA_BETA HYDROLASE"/>
    <property type="match status" value="1"/>
</dbReference>
<dbReference type="AlphaFoldDB" id="A0A3E3I4N4"/>
<dbReference type="SUPFAM" id="SSF53474">
    <property type="entry name" value="alpha/beta-Hydrolases"/>
    <property type="match status" value="1"/>
</dbReference>
<comment type="caution">
    <text evidence="3">The sequence shown here is derived from an EMBL/GenBank/DDBJ whole genome shotgun (WGS) entry which is preliminary data.</text>
</comment>
<evidence type="ECO:0000259" key="2">
    <source>
        <dbReference type="Pfam" id="PF20434"/>
    </source>
</evidence>
<feature type="domain" description="BD-FAE-like" evidence="2">
    <location>
        <begin position="51"/>
        <end position="287"/>
    </location>
</feature>